<gene>
    <name evidence="3" type="ORF">EDB81DRAFT_233269</name>
</gene>
<accession>A0A9P9DK72</accession>
<evidence type="ECO:0000256" key="1">
    <source>
        <dbReference type="SAM" id="MobiDB-lite"/>
    </source>
</evidence>
<keyword evidence="2" id="KW-0472">Membrane</keyword>
<organism evidence="3 4">
    <name type="scientific">Dactylonectria macrodidyma</name>
    <dbReference type="NCBI Taxonomy" id="307937"/>
    <lineage>
        <taxon>Eukaryota</taxon>
        <taxon>Fungi</taxon>
        <taxon>Dikarya</taxon>
        <taxon>Ascomycota</taxon>
        <taxon>Pezizomycotina</taxon>
        <taxon>Sordariomycetes</taxon>
        <taxon>Hypocreomycetidae</taxon>
        <taxon>Hypocreales</taxon>
        <taxon>Nectriaceae</taxon>
        <taxon>Dactylonectria</taxon>
    </lineage>
</organism>
<evidence type="ECO:0000256" key="2">
    <source>
        <dbReference type="SAM" id="Phobius"/>
    </source>
</evidence>
<name>A0A9P9DK72_9HYPO</name>
<sequence length="387" mass="42933">MAQERQNVPGVTISMRPDETPSITAISGPSTKAASAKLSKAHPPLLPAPRRSEKLPRISKFQFADTPCILDYGESSFRNYLPGFSAGEVQKPPLGSADDYRPARLMQHFANYNTPVQSWSQLQSSTRIPVIENTRSIVPPKRPWLAKAKGTPTDTPAAGDAATSLDERTLQEHVAKSPTCSLNLVCYRSGTQGCKLRQIQTLNRARLPSDAAFAKALREQTQLVATDVAFFRELRTQYLRHMCSFWRRAFSLKTLRGFRLLQFTPTTRPTAVPLDEFEMQEILYAFRCPAHINTDHDWIDWVFRLRQVDHRHALEFVEGWNGARIAVAGSLPVLLSMVVGVVWSVRSGDVQTAFTVAGFILTAGTLMLALLAIISGIESSRALGSNI</sequence>
<feature type="transmembrane region" description="Helical" evidence="2">
    <location>
        <begin position="325"/>
        <end position="345"/>
    </location>
</feature>
<feature type="region of interest" description="Disordered" evidence="1">
    <location>
        <begin position="1"/>
        <end position="51"/>
    </location>
</feature>
<keyword evidence="2" id="KW-0812">Transmembrane</keyword>
<comment type="caution">
    <text evidence="3">The sequence shown here is derived from an EMBL/GenBank/DDBJ whole genome shotgun (WGS) entry which is preliminary data.</text>
</comment>
<keyword evidence="2" id="KW-1133">Transmembrane helix</keyword>
<feature type="transmembrane region" description="Helical" evidence="2">
    <location>
        <begin position="351"/>
        <end position="374"/>
    </location>
</feature>
<dbReference type="OrthoDB" id="9988102at2759"/>
<protein>
    <recommendedName>
        <fullName evidence="5">Transmembrane protein</fullName>
    </recommendedName>
</protein>
<evidence type="ECO:0000313" key="4">
    <source>
        <dbReference type="Proteomes" id="UP000738349"/>
    </source>
</evidence>
<evidence type="ECO:0008006" key="5">
    <source>
        <dbReference type="Google" id="ProtNLM"/>
    </source>
</evidence>
<dbReference type="EMBL" id="JAGMUV010000025">
    <property type="protein sequence ID" value="KAH7120711.1"/>
    <property type="molecule type" value="Genomic_DNA"/>
</dbReference>
<dbReference type="AlphaFoldDB" id="A0A9P9DK72"/>
<evidence type="ECO:0000313" key="3">
    <source>
        <dbReference type="EMBL" id="KAH7120711.1"/>
    </source>
</evidence>
<dbReference type="Proteomes" id="UP000738349">
    <property type="component" value="Unassembled WGS sequence"/>
</dbReference>
<reference evidence="3" key="1">
    <citation type="journal article" date="2021" name="Nat. Commun.">
        <title>Genetic determinants of endophytism in the Arabidopsis root mycobiome.</title>
        <authorList>
            <person name="Mesny F."/>
            <person name="Miyauchi S."/>
            <person name="Thiergart T."/>
            <person name="Pickel B."/>
            <person name="Atanasova L."/>
            <person name="Karlsson M."/>
            <person name="Huettel B."/>
            <person name="Barry K.W."/>
            <person name="Haridas S."/>
            <person name="Chen C."/>
            <person name="Bauer D."/>
            <person name="Andreopoulos W."/>
            <person name="Pangilinan J."/>
            <person name="LaButti K."/>
            <person name="Riley R."/>
            <person name="Lipzen A."/>
            <person name="Clum A."/>
            <person name="Drula E."/>
            <person name="Henrissat B."/>
            <person name="Kohler A."/>
            <person name="Grigoriev I.V."/>
            <person name="Martin F.M."/>
            <person name="Hacquard S."/>
        </authorList>
    </citation>
    <scope>NUCLEOTIDE SEQUENCE</scope>
    <source>
        <strain evidence="3">MPI-CAGE-AT-0147</strain>
    </source>
</reference>
<keyword evidence="4" id="KW-1185">Reference proteome</keyword>
<proteinExistence type="predicted"/>